<dbReference type="STRING" id="7868.ENSCMIP00000001835"/>
<reference evidence="4" key="1">
    <citation type="journal article" date="2006" name="Science">
        <title>Ancient noncoding elements conserved in the human genome.</title>
        <authorList>
            <person name="Venkatesh B."/>
            <person name="Kirkness E.F."/>
            <person name="Loh Y.H."/>
            <person name="Halpern A.L."/>
            <person name="Lee A.P."/>
            <person name="Johnson J."/>
            <person name="Dandona N."/>
            <person name="Viswanathan L.D."/>
            <person name="Tay A."/>
            <person name="Venter J.C."/>
            <person name="Strausberg R.L."/>
            <person name="Brenner S."/>
        </authorList>
    </citation>
    <scope>NUCLEOTIDE SEQUENCE [LARGE SCALE GENOMIC DNA]</scope>
</reference>
<reference evidence="3" key="4">
    <citation type="submission" date="2025-08" db="UniProtKB">
        <authorList>
            <consortium name="Ensembl"/>
        </authorList>
    </citation>
    <scope>IDENTIFICATION</scope>
</reference>
<reference evidence="4" key="3">
    <citation type="journal article" date="2014" name="Nature">
        <title>Elephant shark genome provides unique insights into gnathostome evolution.</title>
        <authorList>
            <consortium name="International Elephant Shark Genome Sequencing Consortium"/>
            <person name="Venkatesh B."/>
            <person name="Lee A.P."/>
            <person name="Ravi V."/>
            <person name="Maurya A.K."/>
            <person name="Lian M.M."/>
            <person name="Swann J.B."/>
            <person name="Ohta Y."/>
            <person name="Flajnik M.F."/>
            <person name="Sutoh Y."/>
            <person name="Kasahara M."/>
            <person name="Hoon S."/>
            <person name="Gangu V."/>
            <person name="Roy S.W."/>
            <person name="Irimia M."/>
            <person name="Korzh V."/>
            <person name="Kondrychyn I."/>
            <person name="Lim Z.W."/>
            <person name="Tay B.H."/>
            <person name="Tohari S."/>
            <person name="Kong K.W."/>
            <person name="Ho S."/>
            <person name="Lorente-Galdos B."/>
            <person name="Quilez J."/>
            <person name="Marques-Bonet T."/>
            <person name="Raney B.J."/>
            <person name="Ingham P.W."/>
            <person name="Tay A."/>
            <person name="Hillier L.W."/>
            <person name="Minx P."/>
            <person name="Boehm T."/>
            <person name="Wilson R.K."/>
            <person name="Brenner S."/>
            <person name="Warren W.C."/>
        </authorList>
    </citation>
    <scope>NUCLEOTIDE SEQUENCE [LARGE SCALE GENOMIC DNA]</scope>
</reference>
<dbReference type="Gene3D" id="2.60.120.200">
    <property type="match status" value="1"/>
</dbReference>
<keyword evidence="4" id="KW-1185">Reference proteome</keyword>
<dbReference type="InterPro" id="IPR013320">
    <property type="entry name" value="ConA-like_dom_sf"/>
</dbReference>
<dbReference type="SMART" id="SM00210">
    <property type="entry name" value="TSPN"/>
    <property type="match status" value="1"/>
</dbReference>
<dbReference type="OMA" id="DGCSGCK"/>
<keyword evidence="1" id="KW-0677">Repeat</keyword>
<protein>
    <recommendedName>
        <fullName evidence="2">Thrombospondin-like N-terminal domain-containing protein</fullName>
    </recommendedName>
</protein>
<sequence>QSRCGFSACNYLSLVSTAEPADILKILDFASFPEGIEKTTGMCEPRRSSKGADVAYKVRKEAQLSAPTKQIYPKSPFPENFSILTTLRAKKGRGSFLLSIYNEQGIQQLGVEIGRSPIFLYEDQTGKPSAENYPVFNGINLADGKWHRIAISVHKKTVTLILDCKKKSTKALERSKRPVVDTNGIFVFGTRILDEDVFEVRAVGGWREGGGGVGLNHQMQGRH</sequence>
<evidence type="ECO:0000259" key="2">
    <source>
        <dbReference type="SMART" id="SM00210"/>
    </source>
</evidence>
<dbReference type="GeneTree" id="ENSGT00940000159211"/>
<dbReference type="InterPro" id="IPR048287">
    <property type="entry name" value="TSPN-like_N"/>
</dbReference>
<evidence type="ECO:0000313" key="3">
    <source>
        <dbReference type="Ensembl" id="ENSCMIP00000001835.1"/>
    </source>
</evidence>
<dbReference type="InParanoid" id="A0A4W3GGN6"/>
<dbReference type="Proteomes" id="UP000314986">
    <property type="component" value="Unassembled WGS sequence"/>
</dbReference>
<reference evidence="3" key="5">
    <citation type="submission" date="2025-09" db="UniProtKB">
        <authorList>
            <consortium name="Ensembl"/>
        </authorList>
    </citation>
    <scope>IDENTIFICATION</scope>
</reference>
<dbReference type="AlphaFoldDB" id="A0A4W3GGN6"/>
<evidence type="ECO:0000256" key="1">
    <source>
        <dbReference type="ARBA" id="ARBA00022737"/>
    </source>
</evidence>
<dbReference type="Ensembl" id="ENSCMIT00000001906.1">
    <property type="protein sequence ID" value="ENSCMIP00000001835.1"/>
    <property type="gene ID" value="ENSCMIG00000001145.1"/>
</dbReference>
<dbReference type="InterPro" id="IPR001791">
    <property type="entry name" value="Laminin_G"/>
</dbReference>
<evidence type="ECO:0000313" key="4">
    <source>
        <dbReference type="Proteomes" id="UP000314986"/>
    </source>
</evidence>
<dbReference type="Pfam" id="PF02210">
    <property type="entry name" value="Laminin_G_2"/>
    <property type="match status" value="1"/>
</dbReference>
<accession>A0A4W3GGN6</accession>
<feature type="domain" description="Thrombospondin-like N-terminal" evidence="2">
    <location>
        <begin position="20"/>
        <end position="205"/>
    </location>
</feature>
<proteinExistence type="predicted"/>
<name>A0A4W3GGN6_CALMI</name>
<organism evidence="3 4">
    <name type="scientific">Callorhinchus milii</name>
    <name type="common">Ghost shark</name>
    <dbReference type="NCBI Taxonomy" id="7868"/>
    <lineage>
        <taxon>Eukaryota</taxon>
        <taxon>Metazoa</taxon>
        <taxon>Chordata</taxon>
        <taxon>Craniata</taxon>
        <taxon>Vertebrata</taxon>
        <taxon>Chondrichthyes</taxon>
        <taxon>Holocephali</taxon>
        <taxon>Chimaeriformes</taxon>
        <taxon>Callorhinchidae</taxon>
        <taxon>Callorhinchus</taxon>
    </lineage>
</organism>
<dbReference type="SUPFAM" id="SSF49899">
    <property type="entry name" value="Concanavalin A-like lectins/glucanases"/>
    <property type="match status" value="1"/>
</dbReference>
<reference evidence="4" key="2">
    <citation type="journal article" date="2007" name="PLoS Biol.">
        <title>Survey sequencing and comparative analysis of the elephant shark (Callorhinchus milii) genome.</title>
        <authorList>
            <person name="Venkatesh B."/>
            <person name="Kirkness E.F."/>
            <person name="Loh Y.H."/>
            <person name="Halpern A.L."/>
            <person name="Lee A.P."/>
            <person name="Johnson J."/>
            <person name="Dandona N."/>
            <person name="Viswanathan L.D."/>
            <person name="Tay A."/>
            <person name="Venter J.C."/>
            <person name="Strausberg R.L."/>
            <person name="Brenner S."/>
        </authorList>
    </citation>
    <scope>NUCLEOTIDE SEQUENCE [LARGE SCALE GENOMIC DNA]</scope>
</reference>